<dbReference type="Proteomes" id="UP000271339">
    <property type="component" value="Unassembled WGS sequence"/>
</dbReference>
<evidence type="ECO:0000313" key="2">
    <source>
        <dbReference type="Proteomes" id="UP000271339"/>
    </source>
</evidence>
<dbReference type="OrthoDB" id="1399177at2"/>
<dbReference type="RefSeq" id="WP_121906642.1">
    <property type="nucleotide sequence ID" value="NZ_REFC01000012.1"/>
</dbReference>
<gene>
    <name evidence="1" type="ORF">BXY75_1039</name>
</gene>
<dbReference type="InterPro" id="IPR046219">
    <property type="entry name" value="DUF6252"/>
</dbReference>
<dbReference type="EMBL" id="REFC01000012">
    <property type="protein sequence ID" value="RMA64171.1"/>
    <property type="molecule type" value="Genomic_DNA"/>
</dbReference>
<keyword evidence="2" id="KW-1185">Reference proteome</keyword>
<accession>A0A3L9YTU7</accession>
<dbReference type="Pfam" id="PF19765">
    <property type="entry name" value="DUF6252"/>
    <property type="match status" value="1"/>
</dbReference>
<name>A0A3L9YTU7_9FLAO</name>
<proteinExistence type="predicted"/>
<protein>
    <submittedName>
        <fullName evidence="1">Uncharacterized protein</fullName>
    </submittedName>
</protein>
<dbReference type="AlphaFoldDB" id="A0A3L9YTU7"/>
<dbReference type="PROSITE" id="PS51257">
    <property type="entry name" value="PROKAR_LIPOPROTEIN"/>
    <property type="match status" value="1"/>
</dbReference>
<comment type="caution">
    <text evidence="1">The sequence shown here is derived from an EMBL/GenBank/DDBJ whole genome shotgun (WGS) entry which is preliminary data.</text>
</comment>
<evidence type="ECO:0000313" key="1">
    <source>
        <dbReference type="EMBL" id="RMA64171.1"/>
    </source>
</evidence>
<sequence>MKKLKLFNWLSITILAFLIVGCEDEPLTGEFIQIGDPTQVEPGQFKAQIEGEEFLATLAGATLSSENLLTITGTNDVTGETITLVAQEGGIGVFNLIAGSGTDNGATYYPAGANNPYISTGSLGGSGQLNISELNSTELTISGTFSFIGKRAQLDANGDPVLDSNGNPIVDTISASLGIFNAIPYVLDDTGGGGGGGGGTGDPQDEFFALIEGVEFVEDTITTTITAISGVDMMKIVAKTSTNALIRIDFPLFSGEGTFDMVAISDGTDIIGLYNSNTGGENLTSSPGTITITNIDTEEGIVEATFQFTGSDPLGGDPTVVSVTGGSFTLYFEGIPGSGPSPFTADVDGVAYEPESVTIINSVFSGTPVVNIITNTVDNKNLSIIFPKDIAVGTYDMTPTPSTGNEKIGSYNPDLTGGGLPFWSNTGTLTITSYDTLTGDIEGTFSFTATDPFGVSQDIFEITNGTFSLTLP</sequence>
<reference evidence="1 2" key="1">
    <citation type="submission" date="2018-10" db="EMBL/GenBank/DDBJ databases">
        <title>Genomic Encyclopedia of Archaeal and Bacterial Type Strains, Phase II (KMG-II): from individual species to whole genera.</title>
        <authorList>
            <person name="Goeker M."/>
        </authorList>
    </citation>
    <scope>NUCLEOTIDE SEQUENCE [LARGE SCALE GENOMIC DNA]</scope>
    <source>
        <strain evidence="1 2">DSM 23424</strain>
    </source>
</reference>
<organism evidence="1 2">
    <name type="scientific">Ulvibacter antarcticus</name>
    <dbReference type="NCBI Taxonomy" id="442714"/>
    <lineage>
        <taxon>Bacteria</taxon>
        <taxon>Pseudomonadati</taxon>
        <taxon>Bacteroidota</taxon>
        <taxon>Flavobacteriia</taxon>
        <taxon>Flavobacteriales</taxon>
        <taxon>Flavobacteriaceae</taxon>
        <taxon>Ulvibacter</taxon>
    </lineage>
</organism>